<proteinExistence type="predicted"/>
<evidence type="ECO:0000256" key="1">
    <source>
        <dbReference type="SAM" id="Phobius"/>
    </source>
</evidence>
<organism evidence="2 3">
    <name type="scientific">Candidatus Portnoybacteria bacterium RBG_13_40_8</name>
    <dbReference type="NCBI Taxonomy" id="1801990"/>
    <lineage>
        <taxon>Bacteria</taxon>
        <taxon>Candidatus Portnoyibacteriota</taxon>
    </lineage>
</organism>
<keyword evidence="1" id="KW-1133">Transmembrane helix</keyword>
<name>A0A1G2F530_9BACT</name>
<dbReference type="Proteomes" id="UP000177810">
    <property type="component" value="Unassembled WGS sequence"/>
</dbReference>
<protein>
    <submittedName>
        <fullName evidence="2">Uncharacterized protein</fullName>
    </submittedName>
</protein>
<keyword evidence="1" id="KW-0812">Transmembrane</keyword>
<dbReference type="EMBL" id="MHMT01000005">
    <property type="protein sequence ID" value="OGZ33083.1"/>
    <property type="molecule type" value="Genomic_DNA"/>
</dbReference>
<keyword evidence="1" id="KW-0472">Membrane</keyword>
<sequence>MVVFICFLGSFVFFVALWCFAGFIDPKETVIFCDMKASILARRFIGGSGFLFLMSIFIFGLFWVASHPR</sequence>
<feature type="transmembrane region" description="Helical" evidence="1">
    <location>
        <begin position="45"/>
        <end position="65"/>
    </location>
</feature>
<comment type="caution">
    <text evidence="2">The sequence shown here is derived from an EMBL/GenBank/DDBJ whole genome shotgun (WGS) entry which is preliminary data.</text>
</comment>
<reference evidence="2 3" key="1">
    <citation type="journal article" date="2016" name="Nat. Commun.">
        <title>Thousands of microbial genomes shed light on interconnected biogeochemical processes in an aquifer system.</title>
        <authorList>
            <person name="Anantharaman K."/>
            <person name="Brown C.T."/>
            <person name="Hug L.A."/>
            <person name="Sharon I."/>
            <person name="Castelle C.J."/>
            <person name="Probst A.J."/>
            <person name="Thomas B.C."/>
            <person name="Singh A."/>
            <person name="Wilkins M.J."/>
            <person name="Karaoz U."/>
            <person name="Brodie E.L."/>
            <person name="Williams K.H."/>
            <person name="Hubbard S.S."/>
            <person name="Banfield J.F."/>
        </authorList>
    </citation>
    <scope>NUCLEOTIDE SEQUENCE [LARGE SCALE GENOMIC DNA]</scope>
</reference>
<dbReference type="AlphaFoldDB" id="A0A1G2F530"/>
<gene>
    <name evidence="2" type="ORF">A2V69_02720</name>
</gene>
<evidence type="ECO:0000313" key="3">
    <source>
        <dbReference type="Proteomes" id="UP000177810"/>
    </source>
</evidence>
<accession>A0A1G2F530</accession>
<evidence type="ECO:0000313" key="2">
    <source>
        <dbReference type="EMBL" id="OGZ33083.1"/>
    </source>
</evidence>